<name>A0A098EK79_9BACL</name>
<keyword evidence="2 4" id="KW-0378">Hydrolase</keyword>
<gene>
    <name evidence="4" type="primary">sttH_2</name>
    <name evidence="4" type="ORF">BN1080_01694</name>
</gene>
<dbReference type="CDD" id="cd01014">
    <property type="entry name" value="nicotinamidase_related"/>
    <property type="match status" value="1"/>
</dbReference>
<evidence type="ECO:0000313" key="4">
    <source>
        <dbReference type="EMBL" id="CEG22759.1"/>
    </source>
</evidence>
<dbReference type="GO" id="GO:0016787">
    <property type="term" value="F:hydrolase activity"/>
    <property type="evidence" value="ECO:0007669"/>
    <property type="project" value="UniProtKB-KW"/>
</dbReference>
<dbReference type="AlphaFoldDB" id="A0A098EK79"/>
<accession>A0A098EK79</accession>
<dbReference type="Gene3D" id="3.40.50.850">
    <property type="entry name" value="Isochorismatase-like"/>
    <property type="match status" value="1"/>
</dbReference>
<protein>
    <submittedName>
        <fullName evidence="4">Streptothricin hydrolase</fullName>
    </submittedName>
</protein>
<evidence type="ECO:0000259" key="3">
    <source>
        <dbReference type="Pfam" id="PF00857"/>
    </source>
</evidence>
<reference evidence="4 5" key="1">
    <citation type="submission" date="2014-09" db="EMBL/GenBank/DDBJ databases">
        <authorList>
            <person name="Urmite Genomes Urmite Genomes"/>
        </authorList>
    </citation>
    <scope>NUCLEOTIDE SEQUENCE [LARGE SCALE GENOMIC DNA]</scope>
    <source>
        <strain evidence="4 5">ES2</strain>
    </source>
</reference>
<dbReference type="RefSeq" id="WP_052651586.1">
    <property type="nucleotide sequence ID" value="NZ_CCXS01000001.1"/>
</dbReference>
<evidence type="ECO:0000313" key="5">
    <source>
        <dbReference type="Proteomes" id="UP000043699"/>
    </source>
</evidence>
<dbReference type="Proteomes" id="UP000043699">
    <property type="component" value="Unassembled WGS sequence"/>
</dbReference>
<dbReference type="SUPFAM" id="SSF52499">
    <property type="entry name" value="Isochorismatase-like hydrolases"/>
    <property type="match status" value="1"/>
</dbReference>
<sequence length="186" mass="20597">MGTALILIDIQNDYFPTGKMALHNPEKAAENAAKVLDWFRKNQKDNIFHVQHIAANPAAGFFLPDTEGAEIHPTVQPQENEPIVVKHAPNSFLRTDLESQLKDKGITKLIVAGMMTHMCIDATVRAAADLGYETTLIEDACATRELTYQDKRVPAEHVHTAFVSALQSYAKIITTDEFLTQDGSVH</sequence>
<keyword evidence="5" id="KW-1185">Reference proteome</keyword>
<evidence type="ECO:0000256" key="2">
    <source>
        <dbReference type="ARBA" id="ARBA00022801"/>
    </source>
</evidence>
<dbReference type="PANTHER" id="PTHR43540:SF1">
    <property type="entry name" value="ISOCHORISMATASE HYDROLASE"/>
    <property type="match status" value="1"/>
</dbReference>
<dbReference type="Pfam" id="PF00857">
    <property type="entry name" value="Isochorismatase"/>
    <property type="match status" value="1"/>
</dbReference>
<dbReference type="OrthoDB" id="257098at2"/>
<dbReference type="PANTHER" id="PTHR43540">
    <property type="entry name" value="PEROXYUREIDOACRYLATE/UREIDOACRYLATE AMIDOHYDROLASE-RELATED"/>
    <property type="match status" value="1"/>
</dbReference>
<dbReference type="STRING" id="1499687.BN1080_01694"/>
<dbReference type="InterPro" id="IPR036380">
    <property type="entry name" value="Isochorismatase-like_sf"/>
</dbReference>
<feature type="domain" description="Isochorismatase-like" evidence="3">
    <location>
        <begin position="3"/>
        <end position="176"/>
    </location>
</feature>
<dbReference type="EMBL" id="CCXS01000001">
    <property type="protein sequence ID" value="CEG22759.1"/>
    <property type="molecule type" value="Genomic_DNA"/>
</dbReference>
<evidence type="ECO:0000256" key="1">
    <source>
        <dbReference type="ARBA" id="ARBA00006336"/>
    </source>
</evidence>
<organism evidence="4 5">
    <name type="scientific">Planococcus massiliensis</name>
    <dbReference type="NCBI Taxonomy" id="1499687"/>
    <lineage>
        <taxon>Bacteria</taxon>
        <taxon>Bacillati</taxon>
        <taxon>Bacillota</taxon>
        <taxon>Bacilli</taxon>
        <taxon>Bacillales</taxon>
        <taxon>Caryophanaceae</taxon>
        <taxon>Planococcus</taxon>
    </lineage>
</organism>
<comment type="similarity">
    <text evidence="1">Belongs to the isochorismatase family.</text>
</comment>
<proteinExistence type="inferred from homology"/>
<dbReference type="InterPro" id="IPR000868">
    <property type="entry name" value="Isochorismatase-like_dom"/>
</dbReference>
<dbReference type="InterPro" id="IPR050272">
    <property type="entry name" value="Isochorismatase-like_hydrls"/>
</dbReference>